<dbReference type="EMBL" id="JACMSC010000013">
    <property type="protein sequence ID" value="KAG6492730.1"/>
    <property type="molecule type" value="Genomic_DNA"/>
</dbReference>
<keyword evidence="1" id="KW-0408">Iron</keyword>
<dbReference type="PANTHER" id="PTHR46482">
    <property type="entry name" value="5'-ADENYLYLSULFATE REDUCTASE 3, CHLOROPLASTIC"/>
    <property type="match status" value="1"/>
</dbReference>
<sequence length="355" mass="41054">MAESLDEWPSFEMVVPNSVELQADFHPDLFIFGTNSFYTFTLNLTIFLLVMKTTTLTMNVASVIKDELLIAFSWSVIRDINTPINLFHYDITFLGVSYYNKGPHGLFFHYIHPPLGFPCSSWSSFYLCSFCKSLLPERLFHGFRDMLKLKLLRAGLSLRQKIVTDTEVFWNNKAEDVALIEYAKLTRRPFRTFSLDIGRMNPEIYRFFDTVEKHYRINIEYMFPDAGEHALVRSKGLFPFFEDGHQEYCQVRKVRPLRRMLKGLRTWITGQRKDQSPSTRANIPIVQVASGGISSGIGNDIDINGAKQFQAKLKNVNSEVVHDNHKSCIACREYYLLRRALHVVDNPNNSLHCMP</sequence>
<keyword evidence="2" id="KW-0479">Metal-binding</keyword>
<reference evidence="5 6" key="1">
    <citation type="submission" date="2020-08" db="EMBL/GenBank/DDBJ databases">
        <title>Plant Genome Project.</title>
        <authorList>
            <person name="Zhang R.-G."/>
        </authorList>
    </citation>
    <scope>NUCLEOTIDE SEQUENCE [LARGE SCALE GENOMIC DNA]</scope>
    <source>
        <tissue evidence="5">Rhizome</tissue>
    </source>
</reference>
<gene>
    <name evidence="5" type="ORF">ZIOFF_047695</name>
</gene>
<dbReference type="SUPFAM" id="SSF52402">
    <property type="entry name" value="Adenine nucleotide alpha hydrolases-like"/>
    <property type="match status" value="1"/>
</dbReference>
<evidence type="ECO:0000256" key="3">
    <source>
        <dbReference type="SAM" id="Phobius"/>
    </source>
</evidence>
<keyword evidence="3" id="KW-1133">Transmembrane helix</keyword>
<dbReference type="GO" id="GO:0003824">
    <property type="term" value="F:catalytic activity"/>
    <property type="evidence" value="ECO:0007669"/>
    <property type="project" value="InterPro"/>
</dbReference>
<organism evidence="5 6">
    <name type="scientific">Zingiber officinale</name>
    <name type="common">Ginger</name>
    <name type="synonym">Amomum zingiber</name>
    <dbReference type="NCBI Taxonomy" id="94328"/>
    <lineage>
        <taxon>Eukaryota</taxon>
        <taxon>Viridiplantae</taxon>
        <taxon>Streptophyta</taxon>
        <taxon>Embryophyta</taxon>
        <taxon>Tracheophyta</taxon>
        <taxon>Spermatophyta</taxon>
        <taxon>Magnoliopsida</taxon>
        <taxon>Liliopsida</taxon>
        <taxon>Zingiberales</taxon>
        <taxon>Zingiberaceae</taxon>
        <taxon>Zingiber</taxon>
    </lineage>
</organism>
<evidence type="ECO:0000256" key="1">
    <source>
        <dbReference type="ARBA" id="ARBA00023004"/>
    </source>
</evidence>
<feature type="transmembrane region" description="Helical" evidence="3">
    <location>
        <begin position="29"/>
        <end position="50"/>
    </location>
</feature>
<evidence type="ECO:0000313" key="6">
    <source>
        <dbReference type="Proteomes" id="UP000734854"/>
    </source>
</evidence>
<keyword evidence="6" id="KW-1185">Reference proteome</keyword>
<dbReference type="InterPro" id="IPR002500">
    <property type="entry name" value="PAPS_reduct_dom"/>
</dbReference>
<protein>
    <recommendedName>
        <fullName evidence="4">Phosphoadenosine phosphosulphate reductase domain-containing protein</fullName>
    </recommendedName>
</protein>
<dbReference type="GO" id="GO:0051536">
    <property type="term" value="F:iron-sulfur cluster binding"/>
    <property type="evidence" value="ECO:0007669"/>
    <property type="project" value="UniProtKB-KW"/>
</dbReference>
<evidence type="ECO:0000256" key="2">
    <source>
        <dbReference type="ARBA" id="ARBA00023014"/>
    </source>
</evidence>
<keyword evidence="2" id="KW-0411">Iron-sulfur</keyword>
<dbReference type="Gene3D" id="3.40.50.620">
    <property type="entry name" value="HUPs"/>
    <property type="match status" value="1"/>
</dbReference>
<accession>A0A8J5G6G6</accession>
<evidence type="ECO:0000313" key="5">
    <source>
        <dbReference type="EMBL" id="KAG6492730.1"/>
    </source>
</evidence>
<dbReference type="Proteomes" id="UP000734854">
    <property type="component" value="Unassembled WGS sequence"/>
</dbReference>
<dbReference type="PANTHER" id="PTHR46482:SF9">
    <property type="entry name" value="5'-ADENYLYLSULFATE REDUCTASE 1, CHLOROPLASTIC"/>
    <property type="match status" value="1"/>
</dbReference>
<comment type="caution">
    <text evidence="5">The sequence shown here is derived from an EMBL/GenBank/DDBJ whole genome shotgun (WGS) entry which is preliminary data.</text>
</comment>
<keyword evidence="3" id="KW-0812">Transmembrane</keyword>
<dbReference type="InterPro" id="IPR014729">
    <property type="entry name" value="Rossmann-like_a/b/a_fold"/>
</dbReference>
<proteinExistence type="predicted"/>
<name>A0A8J5G6G6_ZINOF</name>
<dbReference type="Pfam" id="PF01507">
    <property type="entry name" value="PAPS_reduct"/>
    <property type="match status" value="1"/>
</dbReference>
<keyword evidence="3" id="KW-0472">Membrane</keyword>
<feature type="domain" description="Phosphoadenosine phosphosulphate reductase" evidence="4">
    <location>
        <begin position="174"/>
        <end position="289"/>
    </location>
</feature>
<evidence type="ECO:0000259" key="4">
    <source>
        <dbReference type="Pfam" id="PF01507"/>
    </source>
</evidence>
<dbReference type="AlphaFoldDB" id="A0A8J5G6G6"/>